<dbReference type="SUPFAM" id="SSF51556">
    <property type="entry name" value="Metallo-dependent hydrolases"/>
    <property type="match status" value="1"/>
</dbReference>
<comment type="caution">
    <text evidence="11">The sequence shown here is derived from an EMBL/GenBank/DDBJ whole genome shotgun (WGS) entry which is preliminary data.</text>
</comment>
<dbReference type="GO" id="GO:0008270">
    <property type="term" value="F:zinc ion binding"/>
    <property type="evidence" value="ECO:0007669"/>
    <property type="project" value="InterPro"/>
</dbReference>
<dbReference type="EC" id="3.5.2.5" evidence="6"/>
<evidence type="ECO:0000259" key="10">
    <source>
        <dbReference type="Pfam" id="PF01979"/>
    </source>
</evidence>
<dbReference type="PROSITE" id="PS00482">
    <property type="entry name" value="DIHYDROOROTASE_1"/>
    <property type="match status" value="1"/>
</dbReference>
<evidence type="ECO:0000313" key="11">
    <source>
        <dbReference type="EMBL" id="PNF40903.1"/>
    </source>
</evidence>
<evidence type="ECO:0000256" key="6">
    <source>
        <dbReference type="ARBA" id="ARBA00012863"/>
    </source>
</evidence>
<comment type="similarity">
    <text evidence="4">Belongs to the metallo-dependent hydrolases superfamily. Allantoinase family.</text>
</comment>
<dbReference type="Gene3D" id="3.20.20.140">
    <property type="entry name" value="Metal-dependent hydrolases"/>
    <property type="match status" value="1"/>
</dbReference>
<keyword evidence="9" id="KW-0862">Zinc</keyword>
<comment type="subunit">
    <text evidence="5">Homotetramer.</text>
</comment>
<evidence type="ECO:0000256" key="8">
    <source>
        <dbReference type="ARBA" id="ARBA00022801"/>
    </source>
</evidence>
<comment type="catalytic activity">
    <reaction evidence="1">
        <text>(S)-allantoin + H2O = allantoate + H(+)</text>
        <dbReference type="Rhea" id="RHEA:17029"/>
        <dbReference type="ChEBI" id="CHEBI:15377"/>
        <dbReference type="ChEBI" id="CHEBI:15378"/>
        <dbReference type="ChEBI" id="CHEBI:15678"/>
        <dbReference type="ChEBI" id="CHEBI:17536"/>
        <dbReference type="EC" id="3.5.2.5"/>
    </reaction>
</comment>
<dbReference type="AlphaFoldDB" id="A0A2J7RJ97"/>
<dbReference type="GO" id="GO:0050897">
    <property type="term" value="F:cobalt ion binding"/>
    <property type="evidence" value="ECO:0007669"/>
    <property type="project" value="InterPro"/>
</dbReference>
<dbReference type="SUPFAM" id="SSF51338">
    <property type="entry name" value="Composite domain of metallo-dependent hydrolases"/>
    <property type="match status" value="1"/>
</dbReference>
<dbReference type="InterPro" id="IPR011059">
    <property type="entry name" value="Metal-dep_hydrolase_composite"/>
</dbReference>
<dbReference type="InterPro" id="IPR017593">
    <property type="entry name" value="Allantoinase"/>
</dbReference>
<dbReference type="STRING" id="105785.A0A2J7RJ97"/>
<reference evidence="11 12" key="1">
    <citation type="submission" date="2017-12" db="EMBL/GenBank/DDBJ databases">
        <title>Hemimetabolous genomes reveal molecular basis of termite eusociality.</title>
        <authorList>
            <person name="Harrison M.C."/>
            <person name="Jongepier E."/>
            <person name="Robertson H.M."/>
            <person name="Arning N."/>
            <person name="Bitard-Feildel T."/>
            <person name="Chao H."/>
            <person name="Childers C.P."/>
            <person name="Dinh H."/>
            <person name="Doddapaneni H."/>
            <person name="Dugan S."/>
            <person name="Gowin J."/>
            <person name="Greiner C."/>
            <person name="Han Y."/>
            <person name="Hu H."/>
            <person name="Hughes D.S.T."/>
            <person name="Huylmans A.-K."/>
            <person name="Kemena C."/>
            <person name="Kremer L.P.M."/>
            <person name="Lee S.L."/>
            <person name="Lopez-Ezquerra A."/>
            <person name="Mallet L."/>
            <person name="Monroy-Kuhn J.M."/>
            <person name="Moser A."/>
            <person name="Murali S.C."/>
            <person name="Muzny D.M."/>
            <person name="Otani S."/>
            <person name="Piulachs M.-D."/>
            <person name="Poelchau M."/>
            <person name="Qu J."/>
            <person name="Schaub F."/>
            <person name="Wada-Katsumata A."/>
            <person name="Worley K.C."/>
            <person name="Xie Q."/>
            <person name="Ylla G."/>
            <person name="Poulsen M."/>
            <person name="Gibbs R.A."/>
            <person name="Schal C."/>
            <person name="Richards S."/>
            <person name="Belles X."/>
            <person name="Korb J."/>
            <person name="Bornberg-Bauer E."/>
        </authorList>
    </citation>
    <scope>NUCLEOTIDE SEQUENCE [LARGE SCALE GENOMIC DNA]</scope>
    <source>
        <tissue evidence="11">Whole body</tissue>
    </source>
</reference>
<comment type="cofactor">
    <cofactor evidence="2">
        <name>Zn(2+)</name>
        <dbReference type="ChEBI" id="CHEBI:29105"/>
    </cofactor>
</comment>
<evidence type="ECO:0000256" key="9">
    <source>
        <dbReference type="ARBA" id="ARBA00022833"/>
    </source>
</evidence>
<dbReference type="EMBL" id="NEVH01002994">
    <property type="protein sequence ID" value="PNF40903.1"/>
    <property type="molecule type" value="Genomic_DNA"/>
</dbReference>
<evidence type="ECO:0000256" key="4">
    <source>
        <dbReference type="ARBA" id="ARBA00010368"/>
    </source>
</evidence>
<keyword evidence="7" id="KW-0479">Metal-binding</keyword>
<evidence type="ECO:0000256" key="5">
    <source>
        <dbReference type="ARBA" id="ARBA00011881"/>
    </source>
</evidence>
<dbReference type="EMBL" id="NEVH01002994">
    <property type="protein sequence ID" value="PNF40905.1"/>
    <property type="molecule type" value="Genomic_DNA"/>
</dbReference>
<dbReference type="FunFam" id="3.20.20.140:FF:000032">
    <property type="entry name" value="Allantoinase Dal1"/>
    <property type="match status" value="1"/>
</dbReference>
<dbReference type="Proteomes" id="UP000235965">
    <property type="component" value="Unassembled WGS sequence"/>
</dbReference>
<dbReference type="InterPro" id="IPR002195">
    <property type="entry name" value="Dihydroorotase_CS"/>
</dbReference>
<dbReference type="InterPro" id="IPR032466">
    <property type="entry name" value="Metal_Hydrolase"/>
</dbReference>
<dbReference type="GO" id="GO:0000256">
    <property type="term" value="P:allantoin catabolic process"/>
    <property type="evidence" value="ECO:0007669"/>
    <property type="project" value="UniProtKB-UniPathway"/>
</dbReference>
<comment type="pathway">
    <text evidence="3">Nitrogen metabolism; (S)-allantoin degradation; allantoate from (S)-allantoin: step 1/1.</text>
</comment>
<proteinExistence type="inferred from homology"/>
<dbReference type="GO" id="GO:0004038">
    <property type="term" value="F:allantoinase activity"/>
    <property type="evidence" value="ECO:0007669"/>
    <property type="project" value="UniProtKB-EC"/>
</dbReference>
<feature type="domain" description="Amidohydrolase-related" evidence="10">
    <location>
        <begin position="63"/>
        <end position="443"/>
    </location>
</feature>
<dbReference type="InterPro" id="IPR050138">
    <property type="entry name" value="DHOase/Allantoinase_Hydrolase"/>
</dbReference>
<dbReference type="FunCoup" id="A0A2J7RJ97">
    <property type="interactions" value="92"/>
</dbReference>
<dbReference type="GO" id="GO:0005737">
    <property type="term" value="C:cytoplasm"/>
    <property type="evidence" value="ECO:0007669"/>
    <property type="project" value="TreeGrafter"/>
</dbReference>
<evidence type="ECO:0000313" key="12">
    <source>
        <dbReference type="Proteomes" id="UP000235965"/>
    </source>
</evidence>
<dbReference type="InterPro" id="IPR006680">
    <property type="entry name" value="Amidohydro-rel"/>
</dbReference>
<evidence type="ECO:0000256" key="1">
    <source>
        <dbReference type="ARBA" id="ARBA00001756"/>
    </source>
</evidence>
<evidence type="ECO:0000256" key="7">
    <source>
        <dbReference type="ARBA" id="ARBA00022723"/>
    </source>
</evidence>
<dbReference type="GO" id="GO:0006145">
    <property type="term" value="P:purine nucleobase catabolic process"/>
    <property type="evidence" value="ECO:0007669"/>
    <property type="project" value="TreeGrafter"/>
</dbReference>
<evidence type="ECO:0000256" key="2">
    <source>
        <dbReference type="ARBA" id="ARBA00001947"/>
    </source>
</evidence>
<protein>
    <recommendedName>
        <fullName evidence="6">allantoinase</fullName>
        <ecNumber evidence="6">3.5.2.5</ecNumber>
    </recommendedName>
</protein>
<keyword evidence="8" id="KW-0378">Hydrolase</keyword>
<sequence length="464" mass="51047">MLDRMSGMGGMKLFRSKKVLLEDGLQEAGILVGQEGKIDRILRKDELATLQHNAEVLDVGNLVIMPGLVDSHVHVNEPGRTEWEGYWTATRAAAAGGVTTIVDMPLNSIPPTTTKKNLETKMIAAKGKKHVDVAFWGGVVPGNQNELKDMVEAGVVGFKCFLCPSGVDEFPEVTKEDVELSLKELEGTNSVLAFHAECELGAELVMPSDNPCEYRTFLRSRPPKMEVTAVQLITQLCSKYSVRCHIVHLSAAEALPFVRAAKSSGLPLTAETCHQYLTLNAEAIPDCATQYKCCPPIRGLQNRERLWAALVAGELDMVVSDHSPCTPEMKQTRGGKAQFLTAWGGISSLQFGLSLFWTEARKRGFSIADISRFLSQNPSKLCGLQYAKGQLKEGMDADLVIWDPEAKFQVEKSIIQHKHKLTPYLGKWLNGRVIYTILRGQAVYQNGKFSPPLGRLVLSSASKH</sequence>
<evidence type="ECO:0000256" key="3">
    <source>
        <dbReference type="ARBA" id="ARBA00004968"/>
    </source>
</evidence>
<dbReference type="PANTHER" id="PTHR43668">
    <property type="entry name" value="ALLANTOINASE"/>
    <property type="match status" value="1"/>
</dbReference>
<dbReference type="InParanoid" id="A0A2J7RJ97"/>
<dbReference type="NCBIfam" id="TIGR03178">
    <property type="entry name" value="allantoinase"/>
    <property type="match status" value="1"/>
</dbReference>
<dbReference type="PANTHER" id="PTHR43668:SF2">
    <property type="entry name" value="ALLANTOINASE"/>
    <property type="match status" value="1"/>
</dbReference>
<gene>
    <name evidence="11" type="primary">ALN_2</name>
    <name evidence="11" type="ORF">B7P43_G14987</name>
</gene>
<name>A0A2J7RJ97_9NEOP</name>
<dbReference type="Pfam" id="PF01979">
    <property type="entry name" value="Amidohydro_1"/>
    <property type="match status" value="1"/>
</dbReference>
<keyword evidence="12" id="KW-1185">Reference proteome</keyword>
<organism evidence="11 12">
    <name type="scientific">Cryptotermes secundus</name>
    <dbReference type="NCBI Taxonomy" id="105785"/>
    <lineage>
        <taxon>Eukaryota</taxon>
        <taxon>Metazoa</taxon>
        <taxon>Ecdysozoa</taxon>
        <taxon>Arthropoda</taxon>
        <taxon>Hexapoda</taxon>
        <taxon>Insecta</taxon>
        <taxon>Pterygota</taxon>
        <taxon>Neoptera</taxon>
        <taxon>Polyneoptera</taxon>
        <taxon>Dictyoptera</taxon>
        <taxon>Blattodea</taxon>
        <taxon>Blattoidea</taxon>
        <taxon>Termitoidae</taxon>
        <taxon>Kalotermitidae</taxon>
        <taxon>Cryptotermitinae</taxon>
        <taxon>Cryptotermes</taxon>
    </lineage>
</organism>
<dbReference type="OrthoDB" id="1924787at2759"/>
<accession>A0A2J7RJ97</accession>
<dbReference type="UniPathway" id="UPA00395">
    <property type="reaction ID" value="UER00653"/>
</dbReference>